<proteinExistence type="predicted"/>
<reference evidence="2 3" key="1">
    <citation type="submission" date="2018-06" db="EMBL/GenBank/DDBJ databases">
        <title>Actinomadura craniellae sp. nov. isolated from marine sponge Craniella sp.</title>
        <authorList>
            <person name="Li L."/>
            <person name="Xu Q.H."/>
            <person name="Lin H.W."/>
            <person name="Lu Y.H."/>
        </authorList>
    </citation>
    <scope>NUCLEOTIDE SEQUENCE [LARGE SCALE GENOMIC DNA]</scope>
    <source>
        <strain evidence="2 3">LHW63021</strain>
    </source>
</reference>
<feature type="chain" id="PRO_5039443763" description="Lipoprotein" evidence="1">
    <location>
        <begin position="25"/>
        <end position="148"/>
    </location>
</feature>
<gene>
    <name evidence="2" type="ORF">DPM19_29985</name>
</gene>
<dbReference type="PROSITE" id="PS51257">
    <property type="entry name" value="PROKAR_LIPOPROTEIN"/>
    <property type="match status" value="1"/>
</dbReference>
<dbReference type="EMBL" id="QLYX01000018">
    <property type="protein sequence ID" value="RAY11535.1"/>
    <property type="molecule type" value="Genomic_DNA"/>
</dbReference>
<organism evidence="2 3">
    <name type="scientific">Actinomadura craniellae</name>
    <dbReference type="NCBI Taxonomy" id="2231787"/>
    <lineage>
        <taxon>Bacteria</taxon>
        <taxon>Bacillati</taxon>
        <taxon>Actinomycetota</taxon>
        <taxon>Actinomycetes</taxon>
        <taxon>Streptosporangiales</taxon>
        <taxon>Thermomonosporaceae</taxon>
        <taxon>Actinomadura</taxon>
    </lineage>
</organism>
<accession>A0A365GXH5</accession>
<keyword evidence="1" id="KW-0732">Signal</keyword>
<dbReference type="AlphaFoldDB" id="A0A365GXH5"/>
<name>A0A365GXH5_9ACTN</name>
<sequence>MDALRYTKTAVVAVSILATAAGCASEQTALRQIRPNAVVYIDGWNQKGDEGDRALIERKPSGMWVIPVNAPFRGRRVGEFTVRVTLDPRRGFVVTDLGGTRVGRDHDDCLETGEIYAFLDVPGNTLNWEPDAADTGVANDDCVVAPAG</sequence>
<comment type="caution">
    <text evidence="2">The sequence shown here is derived from an EMBL/GenBank/DDBJ whole genome shotgun (WGS) entry which is preliminary data.</text>
</comment>
<evidence type="ECO:0008006" key="4">
    <source>
        <dbReference type="Google" id="ProtNLM"/>
    </source>
</evidence>
<evidence type="ECO:0000313" key="3">
    <source>
        <dbReference type="Proteomes" id="UP000251891"/>
    </source>
</evidence>
<dbReference type="Proteomes" id="UP000251891">
    <property type="component" value="Unassembled WGS sequence"/>
</dbReference>
<protein>
    <recommendedName>
        <fullName evidence="4">Lipoprotein</fullName>
    </recommendedName>
</protein>
<feature type="signal peptide" evidence="1">
    <location>
        <begin position="1"/>
        <end position="24"/>
    </location>
</feature>
<keyword evidence="3" id="KW-1185">Reference proteome</keyword>
<evidence type="ECO:0000256" key="1">
    <source>
        <dbReference type="SAM" id="SignalP"/>
    </source>
</evidence>
<evidence type="ECO:0000313" key="2">
    <source>
        <dbReference type="EMBL" id="RAY11535.1"/>
    </source>
</evidence>